<organism evidence="1 2">
    <name type="scientific">Acaulospora colombiana</name>
    <dbReference type="NCBI Taxonomy" id="27376"/>
    <lineage>
        <taxon>Eukaryota</taxon>
        <taxon>Fungi</taxon>
        <taxon>Fungi incertae sedis</taxon>
        <taxon>Mucoromycota</taxon>
        <taxon>Glomeromycotina</taxon>
        <taxon>Glomeromycetes</taxon>
        <taxon>Diversisporales</taxon>
        <taxon>Acaulosporaceae</taxon>
        <taxon>Acaulospora</taxon>
    </lineage>
</organism>
<protein>
    <submittedName>
        <fullName evidence="1">7162_t:CDS:1</fullName>
    </submittedName>
</protein>
<accession>A0ACA9MC61</accession>
<sequence>MEAIENKRRAQQTTWTLPPLRLAQSIFNTQRPLWYRDDEGAREKGLQSFQDYVRSSLASGNSDDSETFWEEIISKVLLPLTMMSDTPQEKLVAIAAINKLLLSPSDDAHPTSAPASDSPNPSATSNPSAQRLLYRLLRYLKNLLPDPNLQFMANEPLQVMEGASATYGTIFKIGGQTLAETVGEIEIQQAVRWMSETGGEWSGSATRASTLAQISNANANNPAVAQPQQKKVEKEKILAAHARIAGVLILTQIAIHSPDLFYQNIELILSRIMYPLRDPSRFYVYTGSLGSALVGKEVKDGAKDGAAIERSKPAYEARDVVRRIAARLFRVTLAVIALRESSPEGVDTSEAPNKMSSSGVPALRGSNWKLDRIASQPLITPGSNASGATKTNKPLMKVAAAASNDITNFILSSSSSIDKDFIQSPHYQRIVQSQRHHSATGSHGSKSQPPQPVQGDINRAFGALLIYRELFDTKMASLAGVIATDPSERRRSYFGTAAMDDEHMRDLMGDALDMRRHSMAGPAA</sequence>
<feature type="non-terminal residue" evidence="1">
    <location>
        <position position="524"/>
    </location>
</feature>
<comment type="caution">
    <text evidence="1">The sequence shown here is derived from an EMBL/GenBank/DDBJ whole genome shotgun (WGS) entry which is preliminary data.</text>
</comment>
<dbReference type="Proteomes" id="UP000789525">
    <property type="component" value="Unassembled WGS sequence"/>
</dbReference>
<keyword evidence="2" id="KW-1185">Reference proteome</keyword>
<name>A0ACA9MC61_9GLOM</name>
<evidence type="ECO:0000313" key="1">
    <source>
        <dbReference type="EMBL" id="CAG8583194.1"/>
    </source>
</evidence>
<evidence type="ECO:0000313" key="2">
    <source>
        <dbReference type="Proteomes" id="UP000789525"/>
    </source>
</evidence>
<gene>
    <name evidence="1" type="ORF">ACOLOM_LOCUS6040</name>
</gene>
<reference evidence="1" key="1">
    <citation type="submission" date="2021-06" db="EMBL/GenBank/DDBJ databases">
        <authorList>
            <person name="Kallberg Y."/>
            <person name="Tangrot J."/>
            <person name="Rosling A."/>
        </authorList>
    </citation>
    <scope>NUCLEOTIDE SEQUENCE</scope>
    <source>
        <strain evidence="1">CL356</strain>
    </source>
</reference>
<dbReference type="EMBL" id="CAJVPT010011931">
    <property type="protein sequence ID" value="CAG8583194.1"/>
    <property type="molecule type" value="Genomic_DNA"/>
</dbReference>
<proteinExistence type="predicted"/>